<dbReference type="GeneID" id="63798182"/>
<feature type="transmembrane region" description="Helical" evidence="7">
    <location>
        <begin position="532"/>
        <end position="553"/>
    </location>
</feature>
<dbReference type="InterPro" id="IPR005097">
    <property type="entry name" value="Sacchrp_dh_NADP-bd"/>
</dbReference>
<dbReference type="InterPro" id="IPR036291">
    <property type="entry name" value="NAD(P)-bd_dom_sf"/>
</dbReference>
<evidence type="ECO:0000259" key="8">
    <source>
        <dbReference type="PROSITE" id="PS50850"/>
    </source>
</evidence>
<feature type="transmembrane region" description="Helical" evidence="7">
    <location>
        <begin position="710"/>
        <end position="728"/>
    </location>
</feature>
<keyword evidence="10" id="KW-1185">Reference proteome</keyword>
<dbReference type="PRINTS" id="PR00171">
    <property type="entry name" value="SUGRTRNSPORT"/>
</dbReference>
<dbReference type="RefSeq" id="XP_040737470.1">
    <property type="nucleotide sequence ID" value="XM_040881831.1"/>
</dbReference>
<evidence type="ECO:0000256" key="4">
    <source>
        <dbReference type="ARBA" id="ARBA00022692"/>
    </source>
</evidence>
<keyword evidence="6 7" id="KW-0472">Membrane</keyword>
<dbReference type="PANTHER" id="PTHR48022:SF67">
    <property type="entry name" value="QUINATE TRANSPORTER, PUTATIVE (AFU_ORTHOLOGUE AFUA_4G14670)-RELATED"/>
    <property type="match status" value="1"/>
</dbReference>
<dbReference type="OrthoDB" id="10268090at2759"/>
<dbReference type="Gene3D" id="3.40.50.720">
    <property type="entry name" value="NAD(P)-binding Rossmann-like Domain"/>
    <property type="match status" value="1"/>
</dbReference>
<dbReference type="InterPro" id="IPR050360">
    <property type="entry name" value="MFS_Sugar_Transporters"/>
</dbReference>
<feature type="transmembrane region" description="Helical" evidence="7">
    <location>
        <begin position="683"/>
        <end position="704"/>
    </location>
</feature>
<keyword evidence="3" id="KW-0813">Transport</keyword>
<sequence>MATTKKDREYEIVLVGATGYTGKLTAHHIARNLPTNLKWAIAGRSNIKLDALAAELKHISRDRLQPGIEIVDVEDKAQLTALVARAKVCISVVSYNEVGANIIEGCIDSRTDYVDTAGSVTHLRQWIDKYHHAAEKVGVAIITSCGNFSAFQDLLTWLSANELAKTSSLKIKEVVLSVLSMPADPSGGTVKSMLTRTNLDEKTIQESQTPWYLSPVNGQQYVDDEANVFGIRHDAVLGTLSPSSFSDLQNRAVVHRTWGLLDGGNRYGLNFRYSEYSKVSSTIAGIVDILKAKGIRLMFTLAPLRAILRIILPKPGDGPDVEKEKNAVVDMEAVASADSEDSSTSPKVYARFKFSGGPYTATAAWLAQGAASLLYTRKLEDGVVGGCLTPAFLGADLVERIQAVGAELEIKLGGIVGSLSAGVLGEIFSRKYTMFIACCWVILGSSLYCGAHAGDPGLLYAGGFFTGLGVGLFSGVGPLYNAELASPELRGLLIPFYQFATILGMMSAFWIGYGSNNIGGTGDTQSNLAWQLPSIIQGIPACLLAIEIWWMPFSPRWLVKKGRVEEARKTLAWLRKLPVDDALVQVEFLEIQAEALFEPELAQYVNCVRTKDNFKRVATAWSVMFFQQWSGIDSIIYYASEVFVSLGLNTGTIALLATGVTGVVFFVCTFPAMLVIDKIGRKPMLLAGSGLMFAAMVIVGVIVAKFRHDWEHHAVAGWAAVGIFIWVYNGTFGATWGPVSWTLVSEIFPLSIRAKGASIGAFSNWINNFAIALFVPPMFDTWAWETKNATLEEMDRVFKSHTGKEDARMLAEAQRDVGLIRFLLDRNSDEKKLATEVVSEHLEGRS</sequence>
<keyword evidence="4 7" id="KW-0812">Transmembrane</keyword>
<dbReference type="NCBIfam" id="TIGR00879">
    <property type="entry name" value="SP"/>
    <property type="match status" value="1"/>
</dbReference>
<dbReference type="GO" id="GO:0005351">
    <property type="term" value="F:carbohydrate:proton symporter activity"/>
    <property type="evidence" value="ECO:0007669"/>
    <property type="project" value="TreeGrafter"/>
</dbReference>
<dbReference type="Pfam" id="PF03435">
    <property type="entry name" value="Sacchrp_dh_NADP"/>
    <property type="match status" value="1"/>
</dbReference>
<keyword evidence="5 7" id="KW-1133">Transmembrane helix</keyword>
<evidence type="ECO:0000256" key="6">
    <source>
        <dbReference type="ARBA" id="ARBA00023136"/>
    </source>
</evidence>
<dbReference type="SUPFAM" id="SSF51735">
    <property type="entry name" value="NAD(P)-binding Rossmann-fold domains"/>
    <property type="match status" value="1"/>
</dbReference>
<dbReference type="Proteomes" id="UP000249363">
    <property type="component" value="Unassembled WGS sequence"/>
</dbReference>
<dbReference type="InterPro" id="IPR020846">
    <property type="entry name" value="MFS_dom"/>
</dbReference>
<dbReference type="PANTHER" id="PTHR48022">
    <property type="entry name" value="PLASTIDIC GLUCOSE TRANSPORTER 4"/>
    <property type="match status" value="1"/>
</dbReference>
<dbReference type="SUPFAM" id="SSF103473">
    <property type="entry name" value="MFS general substrate transporter"/>
    <property type="match status" value="1"/>
</dbReference>
<feature type="transmembrane region" description="Helical" evidence="7">
    <location>
        <begin position="432"/>
        <end position="453"/>
    </location>
</feature>
<dbReference type="EMBL" id="MIKG01000021">
    <property type="protein sequence ID" value="RAO72956.1"/>
    <property type="molecule type" value="Genomic_DNA"/>
</dbReference>
<evidence type="ECO:0000313" key="9">
    <source>
        <dbReference type="EMBL" id="RAO72956.1"/>
    </source>
</evidence>
<feature type="transmembrane region" description="Helical" evidence="7">
    <location>
        <begin position="652"/>
        <end position="676"/>
    </location>
</feature>
<proteinExistence type="inferred from homology"/>
<dbReference type="Gene3D" id="1.20.1250.20">
    <property type="entry name" value="MFS general substrate transporter like domains"/>
    <property type="match status" value="1"/>
</dbReference>
<comment type="similarity">
    <text evidence="2">Belongs to the major facilitator superfamily. Sugar transporter (TC 2.A.1.1) family.</text>
</comment>
<organism evidence="9 10">
    <name type="scientific">Talaromyces amestolkiae</name>
    <dbReference type="NCBI Taxonomy" id="1196081"/>
    <lineage>
        <taxon>Eukaryota</taxon>
        <taxon>Fungi</taxon>
        <taxon>Dikarya</taxon>
        <taxon>Ascomycota</taxon>
        <taxon>Pezizomycotina</taxon>
        <taxon>Eurotiomycetes</taxon>
        <taxon>Eurotiomycetidae</taxon>
        <taxon>Eurotiales</taxon>
        <taxon>Trichocomaceae</taxon>
        <taxon>Talaromyces</taxon>
        <taxon>Talaromyces sect. Talaromyces</taxon>
    </lineage>
</organism>
<dbReference type="PROSITE" id="PS00216">
    <property type="entry name" value="SUGAR_TRANSPORT_1"/>
    <property type="match status" value="1"/>
</dbReference>
<dbReference type="Pfam" id="PF00083">
    <property type="entry name" value="Sugar_tr"/>
    <property type="match status" value="1"/>
</dbReference>
<reference evidence="9 10" key="1">
    <citation type="journal article" date="2017" name="Biotechnol. Biofuels">
        <title>Differential beta-glucosidase expression as a function of carbon source availability in Talaromyces amestolkiae: a genomic and proteomic approach.</title>
        <authorList>
            <person name="de Eugenio L.I."/>
            <person name="Mendez-Liter J.A."/>
            <person name="Nieto-Dominguez M."/>
            <person name="Alonso L."/>
            <person name="Gil-Munoz J."/>
            <person name="Barriuso J."/>
            <person name="Prieto A."/>
            <person name="Martinez M.J."/>
        </authorList>
    </citation>
    <scope>NUCLEOTIDE SEQUENCE [LARGE SCALE GENOMIC DNA]</scope>
    <source>
        <strain evidence="9 10">CIB</strain>
    </source>
</reference>
<dbReference type="GO" id="GO:0016020">
    <property type="term" value="C:membrane"/>
    <property type="evidence" value="ECO:0007669"/>
    <property type="project" value="UniProtKB-SubCell"/>
</dbReference>
<evidence type="ECO:0000256" key="3">
    <source>
        <dbReference type="ARBA" id="ARBA00022448"/>
    </source>
</evidence>
<feature type="transmembrane region" description="Helical" evidence="7">
    <location>
        <begin position="492"/>
        <end position="512"/>
    </location>
</feature>
<dbReference type="AlphaFoldDB" id="A0A364LAW0"/>
<evidence type="ECO:0000256" key="2">
    <source>
        <dbReference type="ARBA" id="ARBA00010992"/>
    </source>
</evidence>
<accession>A0A364LAW0</accession>
<evidence type="ECO:0000256" key="5">
    <source>
        <dbReference type="ARBA" id="ARBA00022989"/>
    </source>
</evidence>
<dbReference type="InterPro" id="IPR005828">
    <property type="entry name" value="MFS_sugar_transport-like"/>
</dbReference>
<evidence type="ECO:0000313" key="10">
    <source>
        <dbReference type="Proteomes" id="UP000249363"/>
    </source>
</evidence>
<feature type="transmembrane region" description="Helical" evidence="7">
    <location>
        <begin position="618"/>
        <end position="640"/>
    </location>
</feature>
<feature type="domain" description="Major facilitator superfamily (MFS) profile" evidence="8">
    <location>
        <begin position="366"/>
        <end position="830"/>
    </location>
</feature>
<dbReference type="PROSITE" id="PS00217">
    <property type="entry name" value="SUGAR_TRANSPORT_2"/>
    <property type="match status" value="1"/>
</dbReference>
<protein>
    <recommendedName>
        <fullName evidence="8">Major facilitator superfamily (MFS) profile domain-containing protein</fullName>
    </recommendedName>
</protein>
<name>A0A364LAW0_TALAM</name>
<dbReference type="PROSITE" id="PS50850">
    <property type="entry name" value="MFS"/>
    <property type="match status" value="1"/>
</dbReference>
<dbReference type="InterPro" id="IPR036259">
    <property type="entry name" value="MFS_trans_sf"/>
</dbReference>
<feature type="transmembrane region" description="Helical" evidence="7">
    <location>
        <begin position="459"/>
        <end position="480"/>
    </location>
</feature>
<evidence type="ECO:0000256" key="1">
    <source>
        <dbReference type="ARBA" id="ARBA00004141"/>
    </source>
</evidence>
<gene>
    <name evidence="9" type="ORF">BHQ10_008968</name>
</gene>
<comment type="caution">
    <text evidence="9">The sequence shown here is derived from an EMBL/GenBank/DDBJ whole genome shotgun (WGS) entry which is preliminary data.</text>
</comment>
<evidence type="ECO:0000256" key="7">
    <source>
        <dbReference type="SAM" id="Phobius"/>
    </source>
</evidence>
<comment type="subcellular location">
    <subcellularLocation>
        <location evidence="1">Membrane</location>
        <topology evidence="1">Multi-pass membrane protein</topology>
    </subcellularLocation>
</comment>
<dbReference type="InterPro" id="IPR003663">
    <property type="entry name" value="Sugar/inositol_transpt"/>
</dbReference>
<dbReference type="InterPro" id="IPR005829">
    <property type="entry name" value="Sugar_transporter_CS"/>
</dbReference>